<dbReference type="AlphaFoldDB" id="A0A3B0BEX4"/>
<dbReference type="PANTHER" id="PTHR42920:SF5">
    <property type="entry name" value="EAMA DOMAIN-CONTAINING PROTEIN"/>
    <property type="match status" value="1"/>
</dbReference>
<sequence>MGYVFLLLATLSWSFVGVLVKVASAMLDSSTITFLRFALGVVFLGAFLLFRSGKLPVRFDLTWLWIGAAGKGCNYFFENLGLSLGYSYGNILVVPIQTIVLLLISVLWFKDRLTVRGWAAAALCLAGVLCISWNGRPLSGLFGDGGSFITLLFAISAFGSAFHVLGQKMLTSKMEAGEMNLSMFVLSSAIMALPLPFQFEMTGELAIGPVAALLALGLITGMSFYWFSRALRLVSFPIAIIVSNTSVLFGILWSGVIRHDPITVYLVAGALVFAGGLVILNWPSRNPAVRSSGKGASA</sequence>
<keyword evidence="4 7" id="KW-0812">Transmembrane</keyword>
<feature type="domain" description="EamA" evidence="8">
    <location>
        <begin position="150"/>
        <end position="281"/>
    </location>
</feature>
<evidence type="ECO:0000256" key="5">
    <source>
        <dbReference type="ARBA" id="ARBA00022989"/>
    </source>
</evidence>
<dbReference type="Proteomes" id="UP000282311">
    <property type="component" value="Unassembled WGS sequence"/>
</dbReference>
<gene>
    <name evidence="9" type="ORF">D7M11_29595</name>
</gene>
<evidence type="ECO:0000256" key="1">
    <source>
        <dbReference type="ARBA" id="ARBA00004651"/>
    </source>
</evidence>
<keyword evidence="6 7" id="KW-0472">Membrane</keyword>
<feature type="transmembrane region" description="Helical" evidence="7">
    <location>
        <begin position="34"/>
        <end position="50"/>
    </location>
</feature>
<feature type="transmembrane region" description="Helical" evidence="7">
    <location>
        <begin position="262"/>
        <end position="282"/>
    </location>
</feature>
<keyword evidence="3" id="KW-1003">Cell membrane</keyword>
<feature type="transmembrane region" description="Helical" evidence="7">
    <location>
        <begin position="178"/>
        <end position="199"/>
    </location>
</feature>
<reference evidence="9 10" key="1">
    <citation type="journal article" date="2007" name="Int. J. Syst. Evol. Microbiol.">
        <title>Paenibacillus ginsengarvi sp. nov., isolated from soil from ginseng cultivation.</title>
        <authorList>
            <person name="Yoon M.H."/>
            <person name="Ten L.N."/>
            <person name="Im W.T."/>
        </authorList>
    </citation>
    <scope>NUCLEOTIDE SEQUENCE [LARGE SCALE GENOMIC DNA]</scope>
    <source>
        <strain evidence="9 10">KCTC 13059</strain>
    </source>
</reference>
<feature type="transmembrane region" description="Helical" evidence="7">
    <location>
        <begin position="147"/>
        <end position="166"/>
    </location>
</feature>
<feature type="transmembrane region" description="Helical" evidence="7">
    <location>
        <begin position="205"/>
        <end position="227"/>
    </location>
</feature>
<feature type="transmembrane region" description="Helical" evidence="7">
    <location>
        <begin position="116"/>
        <end position="135"/>
    </location>
</feature>
<evidence type="ECO:0000256" key="3">
    <source>
        <dbReference type="ARBA" id="ARBA00022475"/>
    </source>
</evidence>
<comment type="subcellular location">
    <subcellularLocation>
        <location evidence="1">Cell membrane</location>
        <topology evidence="1">Multi-pass membrane protein</topology>
    </subcellularLocation>
</comment>
<feature type="transmembrane region" description="Helical" evidence="7">
    <location>
        <begin position="234"/>
        <end position="256"/>
    </location>
</feature>
<comment type="caution">
    <text evidence="9">The sequence shown here is derived from an EMBL/GenBank/DDBJ whole genome shotgun (WGS) entry which is preliminary data.</text>
</comment>
<feature type="transmembrane region" description="Helical" evidence="7">
    <location>
        <begin position="89"/>
        <end position="109"/>
    </location>
</feature>
<evidence type="ECO:0000256" key="6">
    <source>
        <dbReference type="ARBA" id="ARBA00023136"/>
    </source>
</evidence>
<dbReference type="InterPro" id="IPR000620">
    <property type="entry name" value="EamA_dom"/>
</dbReference>
<evidence type="ECO:0000256" key="2">
    <source>
        <dbReference type="ARBA" id="ARBA00007362"/>
    </source>
</evidence>
<dbReference type="GO" id="GO:0005886">
    <property type="term" value="C:plasma membrane"/>
    <property type="evidence" value="ECO:0007669"/>
    <property type="project" value="UniProtKB-SubCell"/>
</dbReference>
<dbReference type="OrthoDB" id="1957368at2"/>
<feature type="domain" description="EamA" evidence="8">
    <location>
        <begin position="1"/>
        <end position="132"/>
    </location>
</feature>
<evidence type="ECO:0000313" key="10">
    <source>
        <dbReference type="Proteomes" id="UP000282311"/>
    </source>
</evidence>
<comment type="similarity">
    <text evidence="2">Belongs to the EamA transporter family.</text>
</comment>
<proteinExistence type="inferred from homology"/>
<dbReference type="SUPFAM" id="SSF103481">
    <property type="entry name" value="Multidrug resistance efflux transporter EmrE"/>
    <property type="match status" value="2"/>
</dbReference>
<evidence type="ECO:0000256" key="7">
    <source>
        <dbReference type="SAM" id="Phobius"/>
    </source>
</evidence>
<organism evidence="9 10">
    <name type="scientific">Paenibacillus ginsengarvi</name>
    <dbReference type="NCBI Taxonomy" id="400777"/>
    <lineage>
        <taxon>Bacteria</taxon>
        <taxon>Bacillati</taxon>
        <taxon>Bacillota</taxon>
        <taxon>Bacilli</taxon>
        <taxon>Bacillales</taxon>
        <taxon>Paenibacillaceae</taxon>
        <taxon>Paenibacillus</taxon>
    </lineage>
</organism>
<keyword evidence="5 7" id="KW-1133">Transmembrane helix</keyword>
<name>A0A3B0BEX4_9BACL</name>
<dbReference type="PANTHER" id="PTHR42920">
    <property type="entry name" value="OS03G0707200 PROTEIN-RELATED"/>
    <property type="match status" value="1"/>
</dbReference>
<evidence type="ECO:0000259" key="8">
    <source>
        <dbReference type="Pfam" id="PF00892"/>
    </source>
</evidence>
<dbReference type="Pfam" id="PF00892">
    <property type="entry name" value="EamA"/>
    <property type="match status" value="2"/>
</dbReference>
<keyword evidence="10" id="KW-1185">Reference proteome</keyword>
<evidence type="ECO:0000256" key="4">
    <source>
        <dbReference type="ARBA" id="ARBA00022692"/>
    </source>
</evidence>
<dbReference type="InterPro" id="IPR037185">
    <property type="entry name" value="EmrE-like"/>
</dbReference>
<dbReference type="InterPro" id="IPR051258">
    <property type="entry name" value="Diverse_Substrate_Transporter"/>
</dbReference>
<protein>
    <submittedName>
        <fullName evidence="9">DMT family transporter</fullName>
    </submittedName>
</protein>
<accession>A0A3B0BEX4</accession>
<dbReference type="EMBL" id="RBAH01000029">
    <property type="protein sequence ID" value="RKN71250.1"/>
    <property type="molecule type" value="Genomic_DNA"/>
</dbReference>
<dbReference type="RefSeq" id="WP_120750884.1">
    <property type="nucleotide sequence ID" value="NZ_RBAH01000029.1"/>
</dbReference>
<evidence type="ECO:0000313" key="9">
    <source>
        <dbReference type="EMBL" id="RKN71250.1"/>
    </source>
</evidence>